<dbReference type="GO" id="GO:0032981">
    <property type="term" value="P:mitochondrial respiratory chain complex I assembly"/>
    <property type="evidence" value="ECO:0007669"/>
    <property type="project" value="EnsemblPlants"/>
</dbReference>
<dbReference type="InterPro" id="IPR019591">
    <property type="entry name" value="Mrp/NBP35_ATP-bd"/>
</dbReference>
<dbReference type="PANTHER" id="PTHR42961">
    <property type="entry name" value="IRON-SULFUR PROTEIN NUBPL"/>
    <property type="match status" value="1"/>
</dbReference>
<dbReference type="InterPro" id="IPR044304">
    <property type="entry name" value="NUBPL-like"/>
</dbReference>
<evidence type="ECO:0008006" key="9">
    <source>
        <dbReference type="Google" id="ProtNLM"/>
    </source>
</evidence>
<reference evidence="7" key="2">
    <citation type="submission" date="2021-03" db="UniProtKB">
        <authorList>
            <consortium name="EnsemblPlants"/>
        </authorList>
    </citation>
    <scope>IDENTIFICATION</scope>
</reference>
<dbReference type="GO" id="GO:0016226">
    <property type="term" value="P:iron-sulfur cluster assembly"/>
    <property type="evidence" value="ECO:0007669"/>
    <property type="project" value="InterPro"/>
</dbReference>
<accession>A0A803LFG2</accession>
<name>A0A803LFG2_CHEQI</name>
<dbReference type="GO" id="GO:0005759">
    <property type="term" value="C:mitochondrial matrix"/>
    <property type="evidence" value="ECO:0007669"/>
    <property type="project" value="EnsemblPlants"/>
</dbReference>
<dbReference type="Proteomes" id="UP000596660">
    <property type="component" value="Unplaced"/>
</dbReference>
<keyword evidence="5" id="KW-0411">Iron-sulfur</keyword>
<dbReference type="GO" id="GO:0032543">
    <property type="term" value="P:mitochondrial translation"/>
    <property type="evidence" value="ECO:0007669"/>
    <property type="project" value="EnsemblPlants"/>
</dbReference>
<reference evidence="7" key="1">
    <citation type="journal article" date="2017" name="Nature">
        <title>The genome of Chenopodium quinoa.</title>
        <authorList>
            <person name="Jarvis D.E."/>
            <person name="Ho Y.S."/>
            <person name="Lightfoot D.J."/>
            <person name="Schmoeckel S.M."/>
            <person name="Li B."/>
            <person name="Borm T.J.A."/>
            <person name="Ohyanagi H."/>
            <person name="Mineta K."/>
            <person name="Michell C.T."/>
            <person name="Saber N."/>
            <person name="Kharbatia N.M."/>
            <person name="Rupper R.R."/>
            <person name="Sharp A.R."/>
            <person name="Dally N."/>
            <person name="Boughton B.A."/>
            <person name="Woo Y.H."/>
            <person name="Gao G."/>
            <person name="Schijlen E.G.W.M."/>
            <person name="Guo X."/>
            <person name="Momin A.A."/>
            <person name="Negrao S."/>
            <person name="Al-Babili S."/>
            <person name="Gehring C."/>
            <person name="Roessner U."/>
            <person name="Jung C."/>
            <person name="Murphy K."/>
            <person name="Arold S.T."/>
            <person name="Gojobori T."/>
            <person name="van der Linden C.G."/>
            <person name="van Loo E.N."/>
            <person name="Jellen E.N."/>
            <person name="Maughan P.J."/>
            <person name="Tester M."/>
        </authorList>
    </citation>
    <scope>NUCLEOTIDE SEQUENCE [LARGE SCALE GENOMIC DNA]</scope>
    <source>
        <strain evidence="7">cv. PI 614886</strain>
    </source>
</reference>
<dbReference type="GO" id="GO:0051539">
    <property type="term" value="F:4 iron, 4 sulfur cluster binding"/>
    <property type="evidence" value="ECO:0007669"/>
    <property type="project" value="TreeGrafter"/>
</dbReference>
<dbReference type="SUPFAM" id="SSF52540">
    <property type="entry name" value="P-loop containing nucleoside triphosphate hydrolases"/>
    <property type="match status" value="1"/>
</dbReference>
<dbReference type="InterPro" id="IPR027417">
    <property type="entry name" value="P-loop_NTPase"/>
</dbReference>
<protein>
    <recommendedName>
        <fullName evidence="9">Iron-sulfur protein NUBPL</fullName>
    </recommendedName>
</protein>
<evidence type="ECO:0000313" key="8">
    <source>
        <dbReference type="Proteomes" id="UP000596660"/>
    </source>
</evidence>
<keyword evidence="4" id="KW-0408">Iron</keyword>
<evidence type="ECO:0000256" key="4">
    <source>
        <dbReference type="ARBA" id="ARBA00023004"/>
    </source>
</evidence>
<proteinExistence type="inferred from homology"/>
<evidence type="ECO:0000256" key="6">
    <source>
        <dbReference type="ARBA" id="ARBA00024036"/>
    </source>
</evidence>
<keyword evidence="2" id="KW-0547">Nucleotide-binding</keyword>
<dbReference type="EnsemblPlants" id="AUR62011918-RA">
    <property type="protein sequence ID" value="AUR62011918-RA:cds"/>
    <property type="gene ID" value="AUR62011918"/>
</dbReference>
<dbReference type="GO" id="GO:0005524">
    <property type="term" value="F:ATP binding"/>
    <property type="evidence" value="ECO:0007669"/>
    <property type="project" value="UniProtKB-KW"/>
</dbReference>
<evidence type="ECO:0000256" key="3">
    <source>
        <dbReference type="ARBA" id="ARBA00022840"/>
    </source>
</evidence>
<comment type="similarity">
    <text evidence="6">Belongs to the Mrp/NBP35 ATP-binding proteins family.</text>
</comment>
<dbReference type="OMA" id="CNHESHI"/>
<dbReference type="Pfam" id="PF10609">
    <property type="entry name" value="ParA"/>
    <property type="match status" value="2"/>
</dbReference>
<dbReference type="Gene3D" id="3.40.50.300">
    <property type="entry name" value="P-loop containing nucleotide triphosphate hydrolases"/>
    <property type="match status" value="1"/>
</dbReference>
<dbReference type="HAMAP" id="MF_02040">
    <property type="entry name" value="Mrp_NBP35"/>
    <property type="match status" value="1"/>
</dbReference>
<dbReference type="GO" id="GO:0140663">
    <property type="term" value="F:ATP-dependent FeS chaperone activity"/>
    <property type="evidence" value="ECO:0007669"/>
    <property type="project" value="InterPro"/>
</dbReference>
<sequence>MKGALKINSFVNNWRNVGIRGLSALAGNGKGLQISGVKDIIAVASGKGGVGKSTTAVNLAVALANRCQLAVGLLDADVYGPSIPTMMKIHGKPEATEDLKMIPKENYGVKCMSMGLLVEKDAPIVWRGPMVMSALEKMAKGVDWGKLDILVVDMPPGTGDAQLTISQRLQLSVKNLSVLASRGVLGYSGGGDSTVFTVMSFKLLCAIIVSTPQDIALLDARRGAHMFSKVNVPVIGIIENMSCFMCPHCSQPSFIFGEGGARRTGSELSLEFLGDIPIEMDIRTCCDDGVPIVISSPDSTSARRYTDVAQKVIKRLEEISEKQFSPEISL</sequence>
<dbReference type="GO" id="GO:0046872">
    <property type="term" value="F:metal ion binding"/>
    <property type="evidence" value="ECO:0007669"/>
    <property type="project" value="UniProtKB-KW"/>
</dbReference>
<dbReference type="AlphaFoldDB" id="A0A803LFG2"/>
<evidence type="ECO:0000256" key="5">
    <source>
        <dbReference type="ARBA" id="ARBA00023014"/>
    </source>
</evidence>
<evidence type="ECO:0000313" key="7">
    <source>
        <dbReference type="EnsemblPlants" id="AUR62011918-RA:cds"/>
    </source>
</evidence>
<dbReference type="PANTHER" id="PTHR42961:SF2">
    <property type="entry name" value="IRON-SULFUR PROTEIN NUBPL"/>
    <property type="match status" value="1"/>
</dbReference>
<dbReference type="Gramene" id="AUR62011918-RA">
    <property type="protein sequence ID" value="AUR62011918-RA:cds"/>
    <property type="gene ID" value="AUR62011918"/>
</dbReference>
<keyword evidence="1" id="KW-0479">Metal-binding</keyword>
<keyword evidence="8" id="KW-1185">Reference proteome</keyword>
<dbReference type="InterPro" id="IPR033756">
    <property type="entry name" value="YlxH/NBP35"/>
</dbReference>
<evidence type="ECO:0000256" key="2">
    <source>
        <dbReference type="ARBA" id="ARBA00022741"/>
    </source>
</evidence>
<organism evidence="7 8">
    <name type="scientific">Chenopodium quinoa</name>
    <name type="common">Quinoa</name>
    <dbReference type="NCBI Taxonomy" id="63459"/>
    <lineage>
        <taxon>Eukaryota</taxon>
        <taxon>Viridiplantae</taxon>
        <taxon>Streptophyta</taxon>
        <taxon>Embryophyta</taxon>
        <taxon>Tracheophyta</taxon>
        <taxon>Spermatophyta</taxon>
        <taxon>Magnoliopsida</taxon>
        <taxon>eudicotyledons</taxon>
        <taxon>Gunneridae</taxon>
        <taxon>Pentapetalae</taxon>
        <taxon>Caryophyllales</taxon>
        <taxon>Chenopodiaceae</taxon>
        <taxon>Chenopodioideae</taxon>
        <taxon>Atripliceae</taxon>
        <taxon>Chenopodium</taxon>
    </lineage>
</organism>
<evidence type="ECO:0000256" key="1">
    <source>
        <dbReference type="ARBA" id="ARBA00022723"/>
    </source>
</evidence>
<keyword evidence="3" id="KW-0067">ATP-binding</keyword>
<dbReference type="CDD" id="cd02037">
    <property type="entry name" value="Mrp_NBP35"/>
    <property type="match status" value="1"/>
</dbReference>